<evidence type="ECO:0000313" key="4">
    <source>
        <dbReference type="Proteomes" id="UP000677016"/>
    </source>
</evidence>
<dbReference type="PRINTS" id="PR00080">
    <property type="entry name" value="SDRFAMILY"/>
</dbReference>
<dbReference type="FunFam" id="3.40.50.720:FF:000084">
    <property type="entry name" value="Short-chain dehydrogenase reductase"/>
    <property type="match status" value="1"/>
</dbReference>
<dbReference type="EMBL" id="JAGSNF010000008">
    <property type="protein sequence ID" value="MBR7743013.1"/>
    <property type="molecule type" value="Genomic_DNA"/>
</dbReference>
<comment type="similarity">
    <text evidence="1">Belongs to the short-chain dehydrogenases/reductases (SDR) family.</text>
</comment>
<organism evidence="3 4">
    <name type="scientific">Phycicoccus avicenniae</name>
    <dbReference type="NCBI Taxonomy" id="2828860"/>
    <lineage>
        <taxon>Bacteria</taxon>
        <taxon>Bacillati</taxon>
        <taxon>Actinomycetota</taxon>
        <taxon>Actinomycetes</taxon>
        <taxon>Micrococcales</taxon>
        <taxon>Intrasporangiaceae</taxon>
        <taxon>Phycicoccus</taxon>
    </lineage>
</organism>
<dbReference type="Proteomes" id="UP000677016">
    <property type="component" value="Unassembled WGS sequence"/>
</dbReference>
<evidence type="ECO:0000256" key="1">
    <source>
        <dbReference type="ARBA" id="ARBA00006484"/>
    </source>
</evidence>
<dbReference type="PANTHER" id="PTHR42760">
    <property type="entry name" value="SHORT-CHAIN DEHYDROGENASES/REDUCTASES FAMILY MEMBER"/>
    <property type="match status" value="1"/>
</dbReference>
<sequence>MSGTPELTPGDVAVVTGSARGIGLAVVEALVARGVAVLGVDHPDADVSAFEGVCRAAGVAHAVAPVDVRDQEAVRAAVARAAHLGTVRHAVNCAGVDGLEPSATVSAADWKRVVDVDLDGVMFACQAEHALLTAAGGGSIVNVASMSGHVVNRGVTHAAYSAAKAGVVHLSRALAVEWAPAGIRVNSVSPGYTLTAMTRRNAPEVNAAFAKQTPMGRLAEVEEVAEPVVFLLGSRASFVTGTDLLVDGGFTAW</sequence>
<dbReference type="Pfam" id="PF13561">
    <property type="entry name" value="adh_short_C2"/>
    <property type="match status" value="1"/>
</dbReference>
<name>A0A941D8F9_9MICO</name>
<comment type="caution">
    <text evidence="3">The sequence shown here is derived from an EMBL/GenBank/DDBJ whole genome shotgun (WGS) entry which is preliminary data.</text>
</comment>
<gene>
    <name evidence="3" type="ORF">KC207_06895</name>
</gene>
<dbReference type="PANTHER" id="PTHR42760:SF115">
    <property type="entry name" value="3-OXOACYL-[ACYL-CARRIER-PROTEIN] REDUCTASE FABG"/>
    <property type="match status" value="1"/>
</dbReference>
<evidence type="ECO:0000256" key="2">
    <source>
        <dbReference type="ARBA" id="ARBA00023002"/>
    </source>
</evidence>
<dbReference type="InterPro" id="IPR036291">
    <property type="entry name" value="NAD(P)-bd_dom_sf"/>
</dbReference>
<dbReference type="RefSeq" id="WP_211602275.1">
    <property type="nucleotide sequence ID" value="NZ_JAGSNF010000008.1"/>
</dbReference>
<dbReference type="GO" id="GO:0016616">
    <property type="term" value="F:oxidoreductase activity, acting on the CH-OH group of donors, NAD or NADP as acceptor"/>
    <property type="evidence" value="ECO:0007669"/>
    <property type="project" value="TreeGrafter"/>
</dbReference>
<protein>
    <submittedName>
        <fullName evidence="3">SDR family oxidoreductase</fullName>
    </submittedName>
</protein>
<dbReference type="PROSITE" id="PS00061">
    <property type="entry name" value="ADH_SHORT"/>
    <property type="match status" value="1"/>
</dbReference>
<dbReference type="Gene3D" id="3.40.50.720">
    <property type="entry name" value="NAD(P)-binding Rossmann-like Domain"/>
    <property type="match status" value="1"/>
</dbReference>
<dbReference type="SUPFAM" id="SSF51735">
    <property type="entry name" value="NAD(P)-binding Rossmann-fold domains"/>
    <property type="match status" value="1"/>
</dbReference>
<dbReference type="InterPro" id="IPR002347">
    <property type="entry name" value="SDR_fam"/>
</dbReference>
<keyword evidence="4" id="KW-1185">Reference proteome</keyword>
<dbReference type="InterPro" id="IPR020904">
    <property type="entry name" value="Sc_DH/Rdtase_CS"/>
</dbReference>
<proteinExistence type="inferred from homology"/>
<accession>A0A941D8F9</accession>
<dbReference type="AlphaFoldDB" id="A0A941D8F9"/>
<dbReference type="PRINTS" id="PR00081">
    <property type="entry name" value="GDHRDH"/>
</dbReference>
<keyword evidence="2" id="KW-0560">Oxidoreductase</keyword>
<reference evidence="3" key="1">
    <citation type="submission" date="2021-04" db="EMBL/GenBank/DDBJ databases">
        <title>Phycicoccus avicenniae sp. nov., a novel endophytic actinomycetes isolated from branch of Avicennia mariana.</title>
        <authorList>
            <person name="Tuo L."/>
        </authorList>
    </citation>
    <scope>NUCLEOTIDE SEQUENCE</scope>
    <source>
        <strain evidence="3">BSK3Z-2</strain>
    </source>
</reference>
<evidence type="ECO:0000313" key="3">
    <source>
        <dbReference type="EMBL" id="MBR7743013.1"/>
    </source>
</evidence>